<dbReference type="Proteomes" id="UP000237966">
    <property type="component" value="Unassembled WGS sequence"/>
</dbReference>
<reference evidence="3 5" key="2">
    <citation type="submission" date="2018-02" db="EMBL/GenBank/DDBJ databases">
        <title>Bacteriophage NCPPB3778 and a type I-E CRISPR drive the evolution of the US Biological Select Agent, Rathayibacter toxicus.</title>
        <authorList>
            <person name="Davis E.W.II."/>
            <person name="Tabima J.F."/>
            <person name="Weisberg A.J."/>
            <person name="Lopes L.D."/>
            <person name="Wiseman M.S."/>
            <person name="Wiseman M.S."/>
            <person name="Pupko T."/>
            <person name="Belcher M.S."/>
            <person name="Sechler A.J."/>
            <person name="Tancos M.A."/>
            <person name="Schroeder B.K."/>
            <person name="Murray T.D."/>
            <person name="Luster D.G."/>
            <person name="Schneider W.L."/>
            <person name="Rogers E."/>
            <person name="Andreote F.D."/>
            <person name="Grunwald N.J."/>
            <person name="Putnam M.L."/>
            <person name="Chang J.H."/>
        </authorList>
    </citation>
    <scope>NUCLEOTIDE SEQUENCE [LARGE SCALE GENOMIC DNA]</scope>
    <source>
        <strain evidence="3 5">FH99</strain>
    </source>
</reference>
<dbReference type="RefSeq" id="WP_027692715.1">
    <property type="nucleotide sequence ID" value="NZ_CP010848.1"/>
</dbReference>
<dbReference type="KEGG" id="rtx:TI83_01835"/>
<proteinExistence type="predicted"/>
<keyword evidence="1" id="KW-0812">Transmembrane</keyword>
<feature type="transmembrane region" description="Helical" evidence="1">
    <location>
        <begin position="89"/>
        <end position="112"/>
    </location>
</feature>
<name>A0A0C5BR10_9MICO</name>
<dbReference type="Proteomes" id="UP000052979">
    <property type="component" value="Unassembled WGS sequence"/>
</dbReference>
<gene>
    <name evidence="3" type="ORF">C5C51_01600</name>
    <name evidence="2" type="ORF">VT73_02845</name>
</gene>
<evidence type="ECO:0000313" key="4">
    <source>
        <dbReference type="Proteomes" id="UP000052979"/>
    </source>
</evidence>
<protein>
    <submittedName>
        <fullName evidence="2">Uncharacterized protein</fullName>
    </submittedName>
</protein>
<dbReference type="EMBL" id="LBFI01000024">
    <property type="protein sequence ID" value="KKM46048.1"/>
    <property type="molecule type" value="Genomic_DNA"/>
</dbReference>
<dbReference type="GeneID" id="93667995"/>
<evidence type="ECO:0000313" key="5">
    <source>
        <dbReference type="Proteomes" id="UP000237966"/>
    </source>
</evidence>
<feature type="transmembrane region" description="Helical" evidence="1">
    <location>
        <begin position="62"/>
        <end position="83"/>
    </location>
</feature>
<dbReference type="AlphaFoldDB" id="A0A0C5BR10"/>
<organism evidence="2 4">
    <name type="scientific">Rathayibacter toxicus</name>
    <dbReference type="NCBI Taxonomy" id="145458"/>
    <lineage>
        <taxon>Bacteria</taxon>
        <taxon>Bacillati</taxon>
        <taxon>Actinomycetota</taxon>
        <taxon>Actinomycetes</taxon>
        <taxon>Micrococcales</taxon>
        <taxon>Microbacteriaceae</taxon>
        <taxon>Rathayibacter</taxon>
    </lineage>
</organism>
<dbReference type="OrthoDB" id="5124600at2"/>
<dbReference type="EMBL" id="PSWU01000004">
    <property type="protein sequence ID" value="PPI16138.1"/>
    <property type="molecule type" value="Genomic_DNA"/>
</dbReference>
<evidence type="ECO:0000313" key="2">
    <source>
        <dbReference type="EMBL" id="KKM46048.1"/>
    </source>
</evidence>
<accession>A0A0C5BR10</accession>
<feature type="transmembrane region" description="Helical" evidence="1">
    <location>
        <begin position="152"/>
        <end position="174"/>
    </location>
</feature>
<dbReference type="STRING" id="145458.APU90_04650"/>
<keyword evidence="1" id="KW-0472">Membrane</keyword>
<feature type="transmembrane region" description="Helical" evidence="1">
    <location>
        <begin position="119"/>
        <end position="140"/>
    </location>
</feature>
<dbReference type="PATRIC" id="fig|145458.7.peg.439"/>
<keyword evidence="4" id="KW-1185">Reference proteome</keyword>
<reference evidence="2 4" key="1">
    <citation type="submission" date="2015-04" db="EMBL/GenBank/DDBJ databases">
        <title>Draft genome sequence of Rathayibacter toxicus strain FH-142 (AKA 70134 or CS 32), a Western Australian isolate.</title>
        <authorList>
            <consortium name="Consortium for Microbial Forensics and Genomics (microFORGE)"/>
            <person name="Knight B.M."/>
            <person name="Roberts D.P."/>
            <person name="Lin D."/>
            <person name="Hari K."/>
            <person name="Fletcher J."/>
            <person name="Melcher U."/>
            <person name="Blagden T."/>
            <person name="Luster D.G."/>
            <person name="Sechler A.J."/>
            <person name="Schneider W.L."/>
            <person name="Winegar R.A."/>
        </authorList>
    </citation>
    <scope>NUCLEOTIDE SEQUENCE [LARGE SCALE GENOMIC DNA]</scope>
    <source>
        <strain evidence="2 4">FH142</strain>
    </source>
</reference>
<sequence>MRCVGLGLPPRRGELLDEEAHGLVPSGLAQTGAIVAVIARCNAALAAVGAGLIHLSLAAGSAIGVTVPLSALGAGELLWAVLVLTYGRIVVAGVALGITAVTLGGVVVALLSGLLYNPLSVLAATLLQLVAAAVIAATLGMPPTDEQLGSTWRTVIGLLIGALAVSAVAVPALAASSGVSSERDGMIPMTGVHGHNH</sequence>
<keyword evidence="1" id="KW-1133">Transmembrane helix</keyword>
<comment type="caution">
    <text evidence="2">The sequence shown here is derived from an EMBL/GenBank/DDBJ whole genome shotgun (WGS) entry which is preliminary data.</text>
</comment>
<evidence type="ECO:0000256" key="1">
    <source>
        <dbReference type="SAM" id="Phobius"/>
    </source>
</evidence>
<evidence type="ECO:0000313" key="3">
    <source>
        <dbReference type="EMBL" id="PPI16138.1"/>
    </source>
</evidence>
<dbReference type="KEGG" id="rtc:APU90_04650"/>